<evidence type="ECO:0000313" key="4">
    <source>
        <dbReference type="Proteomes" id="UP001437256"/>
    </source>
</evidence>
<feature type="region of interest" description="Disordered" evidence="1">
    <location>
        <begin position="308"/>
        <end position="331"/>
    </location>
</feature>
<keyword evidence="2" id="KW-0812">Transmembrane</keyword>
<accession>A0ABR2ZQU1</accession>
<comment type="caution">
    <text evidence="3">The sequence shown here is derived from an EMBL/GenBank/DDBJ whole genome shotgun (WGS) entry which is preliminary data.</text>
</comment>
<dbReference type="Proteomes" id="UP001437256">
    <property type="component" value="Unassembled WGS sequence"/>
</dbReference>
<keyword evidence="2" id="KW-0472">Membrane</keyword>
<evidence type="ECO:0000313" key="3">
    <source>
        <dbReference type="EMBL" id="KAL0063620.1"/>
    </source>
</evidence>
<evidence type="ECO:0000256" key="1">
    <source>
        <dbReference type="SAM" id="MobiDB-lite"/>
    </source>
</evidence>
<organism evidence="3 4">
    <name type="scientific">Marasmius tenuissimus</name>
    <dbReference type="NCBI Taxonomy" id="585030"/>
    <lineage>
        <taxon>Eukaryota</taxon>
        <taxon>Fungi</taxon>
        <taxon>Dikarya</taxon>
        <taxon>Basidiomycota</taxon>
        <taxon>Agaricomycotina</taxon>
        <taxon>Agaricomycetes</taxon>
        <taxon>Agaricomycetidae</taxon>
        <taxon>Agaricales</taxon>
        <taxon>Marasmiineae</taxon>
        <taxon>Marasmiaceae</taxon>
        <taxon>Marasmius</taxon>
    </lineage>
</organism>
<feature type="transmembrane region" description="Helical" evidence="2">
    <location>
        <begin position="339"/>
        <end position="365"/>
    </location>
</feature>
<feature type="compositionally biased region" description="Polar residues" evidence="1">
    <location>
        <begin position="309"/>
        <end position="324"/>
    </location>
</feature>
<dbReference type="Gene3D" id="2.60.120.260">
    <property type="entry name" value="Galactose-binding domain-like"/>
    <property type="match status" value="1"/>
</dbReference>
<feature type="region of interest" description="Disordered" evidence="1">
    <location>
        <begin position="390"/>
        <end position="419"/>
    </location>
</feature>
<gene>
    <name evidence="3" type="ORF">AAF712_009479</name>
</gene>
<sequence>MDPLPYNITLSSQTATISYFPSREGSIEAGWNSSYSSGAKEVGINTLQGIGAAYHRTTHPGAAFEFEWVGTAVYLYGKASSGSYRLSVDGEIVEIPSDDVPLRTLLGFKADLKYGSHAVKLTALGKEEVLFQYAEVTIGVGYNVTLFATVGEASAQPNPLFRFEGSTSSKSWRAEPDIHPVYHVNGSSSQIPRQMVTYEFDNTLTFTVSQASAFFLWGTVNYDHSNKRASITWSEGQKDTLLNDLSNYLDFQQIIYWEGGLDWDKTYTVQIFNELDAHSRFNSFNLTADVPWPGFSFHTLELIDGGPTPSLSTSADGPTSSPSTIAGEPTSAGQYTRTFTAGAIAGTVVGSVAIALFLAAAACLLRRWRRIRRCAKNLLFTTFNGGSNLEHTQTEQRDSIWHNSHAVPTKPLAGQGDQN</sequence>
<evidence type="ECO:0008006" key="5">
    <source>
        <dbReference type="Google" id="ProtNLM"/>
    </source>
</evidence>
<keyword evidence="4" id="KW-1185">Reference proteome</keyword>
<evidence type="ECO:0000256" key="2">
    <source>
        <dbReference type="SAM" id="Phobius"/>
    </source>
</evidence>
<reference evidence="3 4" key="1">
    <citation type="submission" date="2024-05" db="EMBL/GenBank/DDBJ databases">
        <title>A draft genome resource for the thread blight pathogen Marasmius tenuissimus strain MS-2.</title>
        <authorList>
            <person name="Yulfo-Soto G.E."/>
            <person name="Baruah I.K."/>
            <person name="Amoako-Attah I."/>
            <person name="Bukari Y."/>
            <person name="Meinhardt L.W."/>
            <person name="Bailey B.A."/>
            <person name="Cohen S.P."/>
        </authorList>
    </citation>
    <scope>NUCLEOTIDE SEQUENCE [LARGE SCALE GENOMIC DNA]</scope>
    <source>
        <strain evidence="3 4">MS-2</strain>
    </source>
</reference>
<proteinExistence type="predicted"/>
<keyword evidence="2" id="KW-1133">Transmembrane helix</keyword>
<dbReference type="EMBL" id="JBBXMP010000077">
    <property type="protein sequence ID" value="KAL0063620.1"/>
    <property type="molecule type" value="Genomic_DNA"/>
</dbReference>
<name>A0ABR2ZQU1_9AGAR</name>
<protein>
    <recommendedName>
        <fullName evidence="5">PA14 domain-containing protein</fullName>
    </recommendedName>
</protein>